<dbReference type="EMBL" id="JAFIMR010000004">
    <property type="protein sequence ID" value="KAI1879232.1"/>
    <property type="molecule type" value="Genomic_DNA"/>
</dbReference>
<proteinExistence type="predicted"/>
<dbReference type="InterPro" id="IPR010730">
    <property type="entry name" value="HET"/>
</dbReference>
<dbReference type="PANTHER" id="PTHR24148:SF64">
    <property type="entry name" value="HETEROKARYON INCOMPATIBILITY DOMAIN-CONTAINING PROTEIN"/>
    <property type="match status" value="1"/>
</dbReference>
<protein>
    <recommendedName>
        <fullName evidence="1">Heterokaryon incompatibility domain-containing protein</fullName>
    </recommendedName>
</protein>
<name>A0A9P9WTR9_9PEZI</name>
<comment type="caution">
    <text evidence="2">The sequence shown here is derived from an EMBL/GenBank/DDBJ whole genome shotgun (WGS) entry which is preliminary data.</text>
</comment>
<keyword evidence="3" id="KW-1185">Reference proteome</keyword>
<feature type="domain" description="Heterokaryon incompatibility" evidence="1">
    <location>
        <begin position="52"/>
        <end position="200"/>
    </location>
</feature>
<gene>
    <name evidence="2" type="ORF">JX265_002186</name>
</gene>
<dbReference type="PANTHER" id="PTHR24148">
    <property type="entry name" value="ANKYRIN REPEAT DOMAIN-CONTAINING PROTEIN 39 HOMOLOG-RELATED"/>
    <property type="match status" value="1"/>
</dbReference>
<evidence type="ECO:0000259" key="1">
    <source>
        <dbReference type="Pfam" id="PF06985"/>
    </source>
</evidence>
<organism evidence="2 3">
    <name type="scientific">Neoarthrinium moseri</name>
    <dbReference type="NCBI Taxonomy" id="1658444"/>
    <lineage>
        <taxon>Eukaryota</taxon>
        <taxon>Fungi</taxon>
        <taxon>Dikarya</taxon>
        <taxon>Ascomycota</taxon>
        <taxon>Pezizomycotina</taxon>
        <taxon>Sordariomycetes</taxon>
        <taxon>Xylariomycetidae</taxon>
        <taxon>Amphisphaeriales</taxon>
        <taxon>Apiosporaceae</taxon>
        <taxon>Neoarthrinium</taxon>
    </lineage>
</organism>
<evidence type="ECO:0000313" key="3">
    <source>
        <dbReference type="Proteomes" id="UP000829685"/>
    </source>
</evidence>
<dbReference type="AlphaFoldDB" id="A0A9P9WTR9"/>
<accession>A0A9P9WTR9</accession>
<dbReference type="InterPro" id="IPR052895">
    <property type="entry name" value="HetReg/Transcr_Mod"/>
</dbReference>
<reference evidence="2" key="1">
    <citation type="submission" date="2021-03" db="EMBL/GenBank/DDBJ databases">
        <title>Revisited historic fungal species revealed as producer of novel bioactive compounds through whole genome sequencing and comparative genomics.</title>
        <authorList>
            <person name="Vignolle G.A."/>
            <person name="Hochenegger N."/>
            <person name="Mach R.L."/>
            <person name="Mach-Aigner A.R."/>
            <person name="Javad Rahimi M."/>
            <person name="Salim K.A."/>
            <person name="Chan C.M."/>
            <person name="Lim L.B.L."/>
            <person name="Cai F."/>
            <person name="Druzhinina I.S."/>
            <person name="U'Ren J.M."/>
            <person name="Derntl C."/>
        </authorList>
    </citation>
    <scope>NUCLEOTIDE SEQUENCE</scope>
    <source>
        <strain evidence="2">TUCIM 5799</strain>
    </source>
</reference>
<dbReference type="Pfam" id="PF06985">
    <property type="entry name" value="HET"/>
    <property type="match status" value="1"/>
</dbReference>
<evidence type="ECO:0000313" key="2">
    <source>
        <dbReference type="EMBL" id="KAI1879232.1"/>
    </source>
</evidence>
<dbReference type="Proteomes" id="UP000829685">
    <property type="component" value="Unassembled WGS sequence"/>
</dbReference>
<sequence>MDLMELDPVVEAALYKPLQMNKFRLALLQPGDQHAPISVYLVNASINSYPEYDAISYVWGSAHHVVPLSCDGISTNVTFNLHCALARIRLPDRPRLVWADALCINQNDRMERSQQVALMGRIYSSARFVFACMGNDPDGRSAEVASLLGDYGPILARPRGSTDILQVWRQGATPDKDHRWRSLRAVLGLGWFRRAWVLQEIGLAKNPRVVYGSAEFSYRDLMATVRFIRTFAADFAAKAGIGAFLIHTQWVDWSESWAATSAHGQCRFVDLLDHGALLDCQDPRDRVYAFLGHPLARAFGDIKPDYTVEKLEVYKKVSMLLLQDAGLRVLSSVEHSATTIDENFPSWVIRWDIGFVLNNIYTHPNTKYRAHIGQPIKPPEIQHDVLQVSGVGVDAVEAVFMIQIISESMKIIFQVAFTAV</sequence>